<keyword evidence="3" id="KW-0804">Transcription</keyword>
<gene>
    <name evidence="5" type="ORF">ELS83_20745</name>
</gene>
<dbReference type="PANTHER" id="PTHR40661">
    <property type="match status" value="1"/>
</dbReference>
<dbReference type="SUPFAM" id="SSF47413">
    <property type="entry name" value="lambda repressor-like DNA-binding domains"/>
    <property type="match status" value="1"/>
</dbReference>
<feature type="domain" description="HTH cro/C1-type" evidence="4">
    <location>
        <begin position="12"/>
        <end position="65"/>
    </location>
</feature>
<organism evidence="5 6">
    <name type="scientific">Marinifilum caeruleilacunae</name>
    <dbReference type="NCBI Taxonomy" id="2499076"/>
    <lineage>
        <taxon>Bacteria</taxon>
        <taxon>Pseudomonadati</taxon>
        <taxon>Bacteroidota</taxon>
        <taxon>Bacteroidia</taxon>
        <taxon>Marinilabiliales</taxon>
        <taxon>Marinifilaceae</taxon>
    </lineage>
</organism>
<evidence type="ECO:0000256" key="1">
    <source>
        <dbReference type="ARBA" id="ARBA00023015"/>
    </source>
</evidence>
<comment type="caution">
    <text evidence="5">The sequence shown here is derived from an EMBL/GenBank/DDBJ whole genome shotgun (WGS) entry which is preliminary data.</text>
</comment>
<dbReference type="SUPFAM" id="SSF51306">
    <property type="entry name" value="LexA/Signal peptidase"/>
    <property type="match status" value="1"/>
</dbReference>
<dbReference type="PROSITE" id="PS50943">
    <property type="entry name" value="HTH_CROC1"/>
    <property type="match status" value="1"/>
</dbReference>
<dbReference type="InterPro" id="IPR036286">
    <property type="entry name" value="LexA/Signal_pep-like_sf"/>
</dbReference>
<dbReference type="PANTHER" id="PTHR40661:SF1">
    <property type="entry name" value="HTH CRO_C1-TYPE DOMAIN-CONTAINING PROTEIN"/>
    <property type="match status" value="1"/>
</dbReference>
<dbReference type="InterPro" id="IPR015927">
    <property type="entry name" value="Peptidase_S24_S26A/B/C"/>
</dbReference>
<dbReference type="EMBL" id="RZNH01000058">
    <property type="protein sequence ID" value="NOU62231.1"/>
    <property type="molecule type" value="Genomic_DNA"/>
</dbReference>
<evidence type="ECO:0000259" key="4">
    <source>
        <dbReference type="PROSITE" id="PS50943"/>
    </source>
</evidence>
<dbReference type="InterPro" id="IPR010982">
    <property type="entry name" value="Lambda_DNA-bd_dom_sf"/>
</dbReference>
<reference evidence="5 6" key="1">
    <citation type="submission" date="2018-12" db="EMBL/GenBank/DDBJ databases">
        <title>Marinifilum JC070 sp. nov., a marine bacterium isolated from Yongle Blue Hole in the South China Sea.</title>
        <authorList>
            <person name="Fu T."/>
        </authorList>
    </citation>
    <scope>NUCLEOTIDE SEQUENCE [LARGE SCALE GENOMIC DNA]</scope>
    <source>
        <strain evidence="5 6">JC070</strain>
    </source>
</reference>
<dbReference type="Pfam" id="PF00717">
    <property type="entry name" value="Peptidase_S24"/>
    <property type="match status" value="1"/>
</dbReference>
<dbReference type="InterPro" id="IPR039418">
    <property type="entry name" value="LexA-like"/>
</dbReference>
<accession>A0ABX1X1F4</accession>
<keyword evidence="6" id="KW-1185">Reference proteome</keyword>
<evidence type="ECO:0000256" key="2">
    <source>
        <dbReference type="ARBA" id="ARBA00023125"/>
    </source>
</evidence>
<protein>
    <recommendedName>
        <fullName evidence="4">HTH cro/C1-type domain-containing protein</fullName>
    </recommendedName>
</protein>
<dbReference type="Proteomes" id="UP000732105">
    <property type="component" value="Unassembled WGS sequence"/>
</dbReference>
<proteinExistence type="predicted"/>
<dbReference type="InterPro" id="IPR001387">
    <property type="entry name" value="Cro/C1-type_HTH"/>
</dbReference>
<dbReference type="RefSeq" id="WP_171597490.1">
    <property type="nucleotide sequence ID" value="NZ_RZNH01000058.1"/>
</dbReference>
<dbReference type="CDD" id="cd00093">
    <property type="entry name" value="HTH_XRE"/>
    <property type="match status" value="1"/>
</dbReference>
<dbReference type="Gene3D" id="2.10.109.10">
    <property type="entry name" value="Umud Fragment, subunit A"/>
    <property type="match status" value="1"/>
</dbReference>
<keyword evidence="2" id="KW-0238">DNA-binding</keyword>
<evidence type="ECO:0000313" key="6">
    <source>
        <dbReference type="Proteomes" id="UP000732105"/>
    </source>
</evidence>
<evidence type="ECO:0000256" key="3">
    <source>
        <dbReference type="ARBA" id="ARBA00023163"/>
    </source>
</evidence>
<name>A0ABX1X1F4_9BACT</name>
<dbReference type="Gene3D" id="1.10.260.40">
    <property type="entry name" value="lambda repressor-like DNA-binding domains"/>
    <property type="match status" value="1"/>
</dbReference>
<sequence length="210" mass="24010">MLERLKNAIEILKSQRIIRNQQEFVERIGYNKSSVSLILNGRTPLSKQFVLKVCEVFPMLNSKYLFDGAGQVMRVIQNESLDGVPYWNLYVSAGHSVSEIIGQNKPDGYIQGLPGADIAENILPVAGASMEPEISSSALVGVRRINNWETLNTERIYLIITSEDRMIKRIEHDSEDENILWCVSPNYPKFKIYKNDIIEIQRVCFVYNPK</sequence>
<dbReference type="CDD" id="cd06529">
    <property type="entry name" value="S24_LexA-like"/>
    <property type="match status" value="1"/>
</dbReference>
<keyword evidence="1" id="KW-0805">Transcription regulation</keyword>
<evidence type="ECO:0000313" key="5">
    <source>
        <dbReference type="EMBL" id="NOU62231.1"/>
    </source>
</evidence>